<gene>
    <name evidence="3" type="ORF">IOQ59_09285</name>
</gene>
<dbReference type="Pfam" id="PF02604">
    <property type="entry name" value="PhdYeFM_antitox"/>
    <property type="match status" value="1"/>
</dbReference>
<comment type="function">
    <text evidence="2">Antitoxin component of a type II toxin-antitoxin (TA) system.</text>
</comment>
<comment type="similarity">
    <text evidence="1 2">Belongs to the phD/YefM antitoxin family.</text>
</comment>
<proteinExistence type="inferred from homology"/>
<comment type="caution">
    <text evidence="3">The sequence shown here is derived from an EMBL/GenBank/DDBJ whole genome shotgun (WGS) entry which is preliminary data.</text>
</comment>
<dbReference type="NCBIfam" id="TIGR01552">
    <property type="entry name" value="phd_fam"/>
    <property type="match status" value="1"/>
</dbReference>
<organism evidence="3 4">
    <name type="scientific">Pontibacterium sinense</name>
    <dbReference type="NCBI Taxonomy" id="2781979"/>
    <lineage>
        <taxon>Bacteria</taxon>
        <taxon>Pseudomonadati</taxon>
        <taxon>Pseudomonadota</taxon>
        <taxon>Gammaproteobacteria</taxon>
        <taxon>Oceanospirillales</taxon>
        <taxon>Oceanospirillaceae</taxon>
        <taxon>Pontibacterium</taxon>
    </lineage>
</organism>
<evidence type="ECO:0000313" key="3">
    <source>
        <dbReference type="EMBL" id="MBE9397450.1"/>
    </source>
</evidence>
<accession>A0A8J7F9H9</accession>
<dbReference type="SUPFAM" id="SSF143120">
    <property type="entry name" value="YefM-like"/>
    <property type="match status" value="1"/>
</dbReference>
<dbReference type="InterPro" id="IPR006442">
    <property type="entry name" value="Antitoxin_Phd/YefM"/>
</dbReference>
<evidence type="ECO:0000313" key="4">
    <source>
        <dbReference type="Proteomes" id="UP000640333"/>
    </source>
</evidence>
<name>A0A8J7F9H9_9GAMM</name>
<sequence>MNVISYSDARASLKAVMDTVCDSHEAAVVTRQKGDDVVMLSKEDYDSIMETLYLLKSPANAGRLMESVARIKAGQATERDLIEDDSE</sequence>
<dbReference type="InterPro" id="IPR051405">
    <property type="entry name" value="phD/YefM_antitoxin"/>
</dbReference>
<dbReference type="EMBL" id="JADEYS010000008">
    <property type="protein sequence ID" value="MBE9397450.1"/>
    <property type="molecule type" value="Genomic_DNA"/>
</dbReference>
<dbReference type="Proteomes" id="UP000640333">
    <property type="component" value="Unassembled WGS sequence"/>
</dbReference>
<protein>
    <recommendedName>
        <fullName evidence="2">Antitoxin</fullName>
    </recommendedName>
</protein>
<evidence type="ECO:0000256" key="1">
    <source>
        <dbReference type="ARBA" id="ARBA00009981"/>
    </source>
</evidence>
<dbReference type="Gene3D" id="1.10.1220.170">
    <property type="match status" value="1"/>
</dbReference>
<reference evidence="3" key="1">
    <citation type="submission" date="2020-10" db="EMBL/GenBank/DDBJ databases">
        <title>Bacterium isolated from coastal waters sediment.</title>
        <authorList>
            <person name="Chen R.-J."/>
            <person name="Lu D.-C."/>
            <person name="Zhu K.-L."/>
            <person name="Du Z.-J."/>
        </authorList>
    </citation>
    <scope>NUCLEOTIDE SEQUENCE</scope>
    <source>
        <strain evidence="3">N1Y112</strain>
    </source>
</reference>
<dbReference type="InterPro" id="IPR036165">
    <property type="entry name" value="YefM-like_sf"/>
</dbReference>
<dbReference type="Gene3D" id="3.40.1620.10">
    <property type="entry name" value="YefM-like domain"/>
    <property type="match status" value="1"/>
</dbReference>
<dbReference type="PANTHER" id="PTHR33713:SF6">
    <property type="entry name" value="ANTITOXIN YEFM"/>
    <property type="match status" value="1"/>
</dbReference>
<dbReference type="AlphaFoldDB" id="A0A8J7F9H9"/>
<evidence type="ECO:0000256" key="2">
    <source>
        <dbReference type="RuleBase" id="RU362080"/>
    </source>
</evidence>
<dbReference type="RefSeq" id="WP_193953007.1">
    <property type="nucleotide sequence ID" value="NZ_JADEYS010000008.1"/>
</dbReference>
<dbReference type="PANTHER" id="PTHR33713">
    <property type="entry name" value="ANTITOXIN YAFN-RELATED"/>
    <property type="match status" value="1"/>
</dbReference>
<keyword evidence="4" id="KW-1185">Reference proteome</keyword>